<dbReference type="EMBL" id="CP032630">
    <property type="protein sequence ID" value="AYF99546.1"/>
    <property type="molecule type" value="Genomic_DNA"/>
</dbReference>
<keyword evidence="6" id="KW-1185">Reference proteome</keyword>
<evidence type="ECO:0000256" key="3">
    <source>
        <dbReference type="ARBA" id="ARBA00022691"/>
    </source>
</evidence>
<evidence type="ECO:0000313" key="6">
    <source>
        <dbReference type="Proteomes" id="UP000278886"/>
    </source>
</evidence>
<accession>A0A387BES1</accession>
<proteinExistence type="predicted"/>
<dbReference type="PANTHER" id="PTHR43464">
    <property type="entry name" value="METHYLTRANSFERASE"/>
    <property type="match status" value="1"/>
</dbReference>
<evidence type="ECO:0000256" key="2">
    <source>
        <dbReference type="ARBA" id="ARBA00022679"/>
    </source>
</evidence>
<dbReference type="InterPro" id="IPR041698">
    <property type="entry name" value="Methyltransf_25"/>
</dbReference>
<feature type="domain" description="Methyltransferase" evidence="4">
    <location>
        <begin position="47"/>
        <end position="136"/>
    </location>
</feature>
<dbReference type="SUPFAM" id="SSF53335">
    <property type="entry name" value="S-adenosyl-L-methionine-dependent methyltransferases"/>
    <property type="match status" value="1"/>
</dbReference>
<dbReference type="CDD" id="cd02440">
    <property type="entry name" value="AdoMet_MTases"/>
    <property type="match status" value="1"/>
</dbReference>
<evidence type="ECO:0000313" key="5">
    <source>
        <dbReference type="EMBL" id="AYF99546.1"/>
    </source>
</evidence>
<evidence type="ECO:0000256" key="1">
    <source>
        <dbReference type="ARBA" id="ARBA00022603"/>
    </source>
</evidence>
<keyword evidence="1 5" id="KW-0489">Methyltransferase</keyword>
<protein>
    <submittedName>
        <fullName evidence="5">Methyltransferase domain-containing protein</fullName>
    </submittedName>
</protein>
<dbReference type="Proteomes" id="UP000278886">
    <property type="component" value="Chromosome"/>
</dbReference>
<keyword evidence="3" id="KW-0949">S-adenosyl-L-methionine</keyword>
<keyword evidence="2 5" id="KW-0808">Transferase</keyword>
<dbReference type="GO" id="GO:0032259">
    <property type="term" value="P:methylation"/>
    <property type="evidence" value="ECO:0007669"/>
    <property type="project" value="UniProtKB-KW"/>
</dbReference>
<dbReference type="Pfam" id="PF13649">
    <property type="entry name" value="Methyltransf_25"/>
    <property type="match status" value="1"/>
</dbReference>
<dbReference type="OrthoDB" id="9800454at2"/>
<sequence length="217" mass="23713">MDDPACDLIRLEATYRHFRLVNRLLTGWRGLWAHRIRPLAGAGRLEVLDLGSGGGDLARLLAGWARREGVRLRVTAADPDPRAYAFAARRPHPDVVLRCAGSAELVAEGARFDLVISNHVLHHLDDRSLGAFLADSAALAPRVLHDDLRRSALAAALFGVVSLPFARGSFLRDDGLLSIRRSRTPAELRAAVPEGWRVERAAPFRLLLGRGWDGGTA</sequence>
<gene>
    <name evidence="5" type="ORF">D7I47_10220</name>
</gene>
<name>A0A387BES1_9MICO</name>
<reference evidence="6" key="1">
    <citation type="submission" date="2018-09" db="EMBL/GenBank/DDBJ databases">
        <title>Genome sequencing of strain 2DFWR-13.</title>
        <authorList>
            <person name="Heo J."/>
            <person name="Kim S.-J."/>
            <person name="Kwon S.-W."/>
        </authorList>
    </citation>
    <scope>NUCLEOTIDE SEQUENCE [LARGE SCALE GENOMIC DNA]</scope>
    <source>
        <strain evidence="6">2DFWR-13</strain>
    </source>
</reference>
<dbReference type="KEGG" id="lyd:D7I47_10220"/>
<evidence type="ECO:0000259" key="4">
    <source>
        <dbReference type="Pfam" id="PF13649"/>
    </source>
</evidence>
<dbReference type="GO" id="GO:0008168">
    <property type="term" value="F:methyltransferase activity"/>
    <property type="evidence" value="ECO:0007669"/>
    <property type="project" value="UniProtKB-KW"/>
</dbReference>
<organism evidence="5 6">
    <name type="scientific">Protaetiibacter intestinalis</name>
    <dbReference type="NCBI Taxonomy" id="2419774"/>
    <lineage>
        <taxon>Bacteria</taxon>
        <taxon>Bacillati</taxon>
        <taxon>Actinomycetota</taxon>
        <taxon>Actinomycetes</taxon>
        <taxon>Micrococcales</taxon>
        <taxon>Microbacteriaceae</taxon>
        <taxon>Protaetiibacter</taxon>
    </lineage>
</organism>
<dbReference type="AlphaFoldDB" id="A0A387BES1"/>
<dbReference type="PANTHER" id="PTHR43464:SF19">
    <property type="entry name" value="UBIQUINONE BIOSYNTHESIS O-METHYLTRANSFERASE, MITOCHONDRIAL"/>
    <property type="match status" value="1"/>
</dbReference>
<dbReference type="Gene3D" id="3.40.50.150">
    <property type="entry name" value="Vaccinia Virus protein VP39"/>
    <property type="match status" value="1"/>
</dbReference>
<dbReference type="NCBIfam" id="NF004851">
    <property type="entry name" value="PRK06202.1"/>
    <property type="match status" value="1"/>
</dbReference>
<dbReference type="InterPro" id="IPR029063">
    <property type="entry name" value="SAM-dependent_MTases_sf"/>
</dbReference>